<feature type="region of interest" description="Disordered" evidence="13">
    <location>
        <begin position="206"/>
        <end position="243"/>
    </location>
</feature>
<protein>
    <recommendedName>
        <fullName evidence="12">Fucosyltransferase</fullName>
        <ecNumber evidence="12">2.4.1.-</ecNumber>
    </recommendedName>
</protein>
<dbReference type="PANTHER" id="PTHR48438">
    <property type="entry name" value="ALPHA-(1,3)-FUCOSYLTRANSFERASE C-RELATED"/>
    <property type="match status" value="1"/>
</dbReference>
<reference evidence="16 17" key="1">
    <citation type="submission" date="2024-02" db="EMBL/GenBank/DDBJ databases">
        <title>Chromosome-scale genome assembly of the rough periwinkle Littorina saxatilis.</title>
        <authorList>
            <person name="De Jode A."/>
            <person name="Faria R."/>
            <person name="Formenti G."/>
            <person name="Sims Y."/>
            <person name="Smith T.P."/>
            <person name="Tracey A."/>
            <person name="Wood J.M.D."/>
            <person name="Zagrodzka Z.B."/>
            <person name="Johannesson K."/>
            <person name="Butlin R.K."/>
            <person name="Leder E.H."/>
        </authorList>
    </citation>
    <scope>NUCLEOTIDE SEQUENCE [LARGE SCALE GENOMIC DNA]</scope>
    <source>
        <strain evidence="16">Snail1</strain>
        <tissue evidence="16">Muscle</tissue>
    </source>
</reference>
<dbReference type="EC" id="2.4.1.-" evidence="12"/>
<evidence type="ECO:0000256" key="9">
    <source>
        <dbReference type="ARBA" id="ARBA00023034"/>
    </source>
</evidence>
<feature type="domain" description="Fucosyltransferase N-terminal" evidence="15">
    <location>
        <begin position="84"/>
        <end position="192"/>
    </location>
</feature>
<dbReference type="GO" id="GO:0032580">
    <property type="term" value="C:Golgi cisterna membrane"/>
    <property type="evidence" value="ECO:0007669"/>
    <property type="project" value="UniProtKB-SubCell"/>
</dbReference>
<evidence type="ECO:0000256" key="6">
    <source>
        <dbReference type="ARBA" id="ARBA00022692"/>
    </source>
</evidence>
<dbReference type="Proteomes" id="UP001374579">
    <property type="component" value="Unassembled WGS sequence"/>
</dbReference>
<accession>A0AAN9GJC1</accession>
<dbReference type="GO" id="GO:0008417">
    <property type="term" value="F:fucosyltransferase activity"/>
    <property type="evidence" value="ECO:0007669"/>
    <property type="project" value="InterPro"/>
</dbReference>
<dbReference type="InterPro" id="IPR038577">
    <property type="entry name" value="GT10-like_C_sf"/>
</dbReference>
<comment type="subcellular location">
    <subcellularLocation>
        <location evidence="1">Golgi apparatus membrane</location>
        <topology evidence="1">Single-pass type II membrane protein</topology>
    </subcellularLocation>
    <subcellularLocation>
        <location evidence="12">Golgi apparatus</location>
        <location evidence="12">Golgi stack membrane</location>
        <topology evidence="12">Single-pass type II membrane protein</topology>
    </subcellularLocation>
</comment>
<keyword evidence="5 12" id="KW-0808">Transferase</keyword>
<dbReference type="FunFam" id="3.40.50.11660:FF:000002">
    <property type="entry name" value="Alpha-(1,3)-fucosyltransferase"/>
    <property type="match status" value="1"/>
</dbReference>
<name>A0AAN9GJC1_9CAEN</name>
<evidence type="ECO:0000256" key="11">
    <source>
        <dbReference type="ARBA" id="ARBA00023180"/>
    </source>
</evidence>
<evidence type="ECO:0000313" key="17">
    <source>
        <dbReference type="Proteomes" id="UP001374579"/>
    </source>
</evidence>
<dbReference type="Pfam" id="PF00852">
    <property type="entry name" value="Glyco_transf_10"/>
    <property type="match status" value="1"/>
</dbReference>
<sequence>MAALWRFWRRCRLQAPSSISNRNRNLLYVIVLFPLLLMFLLIPGGEIANYKYVGDTAKDVFLTTFGHDGDGSDDVIRGTRSVENKVVLLWTGFFESRAWRETSDPFKTCPVSNCEISLDKRRVEEVDAVMFNARALALNDDTELPEHPPWQVWILHNSEPPYYIFLHLRRFNNVFNWTSWYRADADIFSPYGDYVEKGGYYDYSDSEDGEGARVPLPNNASDDRNDVVDSDSEAVQSETNTTGEVDEDVYRLHDRIIFFASSNCRDPGRRYKKVAQLKQYLPIDEFGDCGKYQCPKDNDQCERTFARYQFVLAFENGYCRDYITEKLWNAYRRLQIPIVSGGADYQKFAIPGSYIDYDNFSNVENLAAHIHRVSTNPEIYNSYFAWRKYYDVIHAPVADWCQICDSLNDKGRKPQVYKDLEGWVAQDSCPLYTQYQVFWTQVYLGIFKMLGF</sequence>
<dbReference type="InterPro" id="IPR001503">
    <property type="entry name" value="Glyco_trans_10"/>
</dbReference>
<keyword evidence="8 12" id="KW-1133">Transmembrane helix</keyword>
<comment type="caution">
    <text evidence="16">The sequence shown here is derived from an EMBL/GenBank/DDBJ whole genome shotgun (WGS) entry which is preliminary data.</text>
</comment>
<keyword evidence="11" id="KW-0325">Glycoprotein</keyword>
<dbReference type="GO" id="GO:0000139">
    <property type="term" value="C:Golgi membrane"/>
    <property type="evidence" value="ECO:0007669"/>
    <property type="project" value="UniProtKB-SubCell"/>
</dbReference>
<feature type="domain" description="Fucosyltransferase C-terminal" evidence="14">
    <location>
        <begin position="255"/>
        <end position="423"/>
    </location>
</feature>
<feature type="transmembrane region" description="Helical" evidence="12">
    <location>
        <begin position="26"/>
        <end position="45"/>
    </location>
</feature>
<feature type="compositionally biased region" description="Polar residues" evidence="13">
    <location>
        <begin position="233"/>
        <end position="243"/>
    </location>
</feature>
<evidence type="ECO:0000256" key="10">
    <source>
        <dbReference type="ARBA" id="ARBA00023136"/>
    </source>
</evidence>
<keyword evidence="4 12" id="KW-0328">Glycosyltransferase</keyword>
<comment type="similarity">
    <text evidence="3 12">Belongs to the glycosyltransferase 10 family.</text>
</comment>
<keyword evidence="17" id="KW-1185">Reference proteome</keyword>
<evidence type="ECO:0000256" key="4">
    <source>
        <dbReference type="ARBA" id="ARBA00022676"/>
    </source>
</evidence>
<keyword evidence="9 12" id="KW-0333">Golgi apparatus</keyword>
<dbReference type="EMBL" id="JBAMIC010000003">
    <property type="protein sequence ID" value="KAK7110973.1"/>
    <property type="molecule type" value="Genomic_DNA"/>
</dbReference>
<evidence type="ECO:0000256" key="12">
    <source>
        <dbReference type="RuleBase" id="RU003832"/>
    </source>
</evidence>
<evidence type="ECO:0000256" key="1">
    <source>
        <dbReference type="ARBA" id="ARBA00004323"/>
    </source>
</evidence>
<dbReference type="InterPro" id="IPR031481">
    <property type="entry name" value="Glyco_tran_10_N"/>
</dbReference>
<gene>
    <name evidence="16" type="ORF">V1264_014762</name>
</gene>
<evidence type="ECO:0000259" key="14">
    <source>
        <dbReference type="Pfam" id="PF00852"/>
    </source>
</evidence>
<organism evidence="16 17">
    <name type="scientific">Littorina saxatilis</name>
    <dbReference type="NCBI Taxonomy" id="31220"/>
    <lineage>
        <taxon>Eukaryota</taxon>
        <taxon>Metazoa</taxon>
        <taxon>Spiralia</taxon>
        <taxon>Lophotrochozoa</taxon>
        <taxon>Mollusca</taxon>
        <taxon>Gastropoda</taxon>
        <taxon>Caenogastropoda</taxon>
        <taxon>Littorinimorpha</taxon>
        <taxon>Littorinoidea</taxon>
        <taxon>Littorinidae</taxon>
        <taxon>Littorina</taxon>
    </lineage>
</organism>
<evidence type="ECO:0000256" key="8">
    <source>
        <dbReference type="ARBA" id="ARBA00022989"/>
    </source>
</evidence>
<dbReference type="Pfam" id="PF17039">
    <property type="entry name" value="Glyco_tran_10_N"/>
    <property type="match status" value="1"/>
</dbReference>
<dbReference type="InterPro" id="IPR055270">
    <property type="entry name" value="Glyco_tran_10_C"/>
</dbReference>
<evidence type="ECO:0000256" key="3">
    <source>
        <dbReference type="ARBA" id="ARBA00008919"/>
    </source>
</evidence>
<dbReference type="SUPFAM" id="SSF53756">
    <property type="entry name" value="UDP-Glycosyltransferase/glycogen phosphorylase"/>
    <property type="match status" value="1"/>
</dbReference>
<dbReference type="PANTHER" id="PTHR48438:SF1">
    <property type="entry name" value="ALPHA-(1,3)-FUCOSYLTRANSFERASE C-RELATED"/>
    <property type="match status" value="1"/>
</dbReference>
<proteinExistence type="inferred from homology"/>
<evidence type="ECO:0000259" key="15">
    <source>
        <dbReference type="Pfam" id="PF17039"/>
    </source>
</evidence>
<comment type="pathway">
    <text evidence="2">Protein modification; protein glycosylation.</text>
</comment>
<evidence type="ECO:0000256" key="2">
    <source>
        <dbReference type="ARBA" id="ARBA00004922"/>
    </source>
</evidence>
<evidence type="ECO:0000256" key="7">
    <source>
        <dbReference type="ARBA" id="ARBA00022968"/>
    </source>
</evidence>
<keyword evidence="6 12" id="KW-0812">Transmembrane</keyword>
<dbReference type="Gene3D" id="3.40.50.11660">
    <property type="entry name" value="Glycosyl transferase family 10, C-terminal domain"/>
    <property type="match status" value="1"/>
</dbReference>
<evidence type="ECO:0000256" key="13">
    <source>
        <dbReference type="SAM" id="MobiDB-lite"/>
    </source>
</evidence>
<keyword evidence="7" id="KW-0735">Signal-anchor</keyword>
<keyword evidence="10 12" id="KW-0472">Membrane</keyword>
<evidence type="ECO:0000313" key="16">
    <source>
        <dbReference type="EMBL" id="KAK7110973.1"/>
    </source>
</evidence>
<dbReference type="AlphaFoldDB" id="A0AAN9GJC1"/>
<evidence type="ECO:0000256" key="5">
    <source>
        <dbReference type="ARBA" id="ARBA00022679"/>
    </source>
</evidence>